<dbReference type="EMBL" id="FP929045">
    <property type="protein sequence ID" value="CBK97951.1"/>
    <property type="molecule type" value="Genomic_DNA"/>
</dbReference>
<proteinExistence type="predicted"/>
<keyword evidence="2" id="KW-1185">Reference proteome</keyword>
<reference evidence="1 2" key="2">
    <citation type="submission" date="2010-03" db="EMBL/GenBank/DDBJ databases">
        <authorList>
            <person name="Pajon A."/>
        </authorList>
    </citation>
    <scope>NUCLEOTIDE SEQUENCE [LARGE SCALE GENOMIC DNA]</scope>
    <source>
        <strain evidence="2">L2-6</strain>
    </source>
</reference>
<name>D4K358_9FIRM</name>
<dbReference type="BioCyc" id="FPRA718252:G1375-225-MONOMER"/>
<protein>
    <submittedName>
        <fullName evidence="1">Uncharacterized protein</fullName>
    </submittedName>
</protein>
<gene>
    <name evidence="1" type="ORF">FP2_02710</name>
</gene>
<dbReference type="STRING" id="718252.FP2_02710"/>
<organism evidence="1 2">
    <name type="scientific">Faecalibacterium prausnitzii L2-6</name>
    <dbReference type="NCBI Taxonomy" id="718252"/>
    <lineage>
        <taxon>Bacteria</taxon>
        <taxon>Bacillati</taxon>
        <taxon>Bacillota</taxon>
        <taxon>Clostridia</taxon>
        <taxon>Eubacteriales</taxon>
        <taxon>Oscillospiraceae</taxon>
        <taxon>Faecalibacterium</taxon>
    </lineage>
</organism>
<reference evidence="1 2" key="1">
    <citation type="submission" date="2010-03" db="EMBL/GenBank/DDBJ databases">
        <title>The genome sequence of Faecalibacterium prausnitzii L2/6.</title>
        <authorList>
            <consortium name="metaHIT consortium -- http://www.metahit.eu/"/>
            <person name="Pajon A."/>
            <person name="Turner K."/>
            <person name="Parkhill J."/>
            <person name="Duncan S."/>
            <person name="Flint H."/>
        </authorList>
    </citation>
    <scope>NUCLEOTIDE SEQUENCE [LARGE SCALE GENOMIC DNA]</scope>
    <source>
        <strain evidence="2">L2-6</strain>
    </source>
</reference>
<evidence type="ECO:0000313" key="1">
    <source>
        <dbReference type="EMBL" id="CBK97951.1"/>
    </source>
</evidence>
<accession>D4K358</accession>
<dbReference type="AlphaFoldDB" id="D4K358"/>
<evidence type="ECO:0000313" key="2">
    <source>
        <dbReference type="Proteomes" id="UP000008804"/>
    </source>
</evidence>
<dbReference type="HOGENOM" id="CLU_3328127_0_0_9"/>
<dbReference type="KEGG" id="fpr:FP2_02710"/>
<sequence length="38" mass="4461">MIKIEHESNIFAEKRRRSAGRKAGFAQARFFFAEKANF</sequence>
<dbReference type="Proteomes" id="UP000008804">
    <property type="component" value="Chromosome"/>
</dbReference>